<evidence type="ECO:0000313" key="5">
    <source>
        <dbReference type="Proteomes" id="UP000243978"/>
    </source>
</evidence>
<dbReference type="InterPro" id="IPR036513">
    <property type="entry name" value="STAS_dom_sf"/>
</dbReference>
<name>A0A2T6BNN1_9RHOB</name>
<feature type="domain" description="STAS" evidence="3">
    <location>
        <begin position="20"/>
        <end position="108"/>
    </location>
</feature>
<dbReference type="PANTHER" id="PTHR33495">
    <property type="entry name" value="ANTI-SIGMA FACTOR ANTAGONIST TM_1081-RELATED-RELATED"/>
    <property type="match status" value="1"/>
</dbReference>
<dbReference type="InterPro" id="IPR003658">
    <property type="entry name" value="Anti-sigma_ant"/>
</dbReference>
<dbReference type="PANTHER" id="PTHR33495:SF2">
    <property type="entry name" value="ANTI-SIGMA FACTOR ANTAGONIST TM_1081-RELATED"/>
    <property type="match status" value="1"/>
</dbReference>
<dbReference type="EMBL" id="QBKS01000001">
    <property type="protein sequence ID" value="PTX57688.1"/>
    <property type="molecule type" value="Genomic_DNA"/>
</dbReference>
<dbReference type="CDD" id="cd07043">
    <property type="entry name" value="STAS_anti-anti-sigma_factors"/>
    <property type="match status" value="1"/>
</dbReference>
<evidence type="ECO:0000256" key="2">
    <source>
        <dbReference type="RuleBase" id="RU003749"/>
    </source>
</evidence>
<dbReference type="PROSITE" id="PS50801">
    <property type="entry name" value="STAS"/>
    <property type="match status" value="1"/>
</dbReference>
<keyword evidence="5" id="KW-1185">Reference proteome</keyword>
<reference evidence="4 5" key="1">
    <citation type="submission" date="2018-04" db="EMBL/GenBank/DDBJ databases">
        <title>Genomic Encyclopedia of Archaeal and Bacterial Type Strains, Phase II (KMG-II): from individual species to whole genera.</title>
        <authorList>
            <person name="Goeker M."/>
        </authorList>
    </citation>
    <scope>NUCLEOTIDE SEQUENCE [LARGE SCALE GENOMIC DNA]</scope>
    <source>
        <strain evidence="4 5">DSM 100977</strain>
    </source>
</reference>
<dbReference type="Proteomes" id="UP000243978">
    <property type="component" value="Unassembled WGS sequence"/>
</dbReference>
<protein>
    <recommendedName>
        <fullName evidence="2">Anti-sigma factor antagonist</fullName>
    </recommendedName>
</protein>
<gene>
    <name evidence="4" type="ORF">C8N43_2359</name>
</gene>
<evidence type="ECO:0000259" key="3">
    <source>
        <dbReference type="PROSITE" id="PS50801"/>
    </source>
</evidence>
<dbReference type="NCBIfam" id="TIGR00377">
    <property type="entry name" value="ant_ant_sig"/>
    <property type="match status" value="1"/>
</dbReference>
<comment type="similarity">
    <text evidence="1 2">Belongs to the anti-sigma-factor antagonist family.</text>
</comment>
<evidence type="ECO:0000256" key="1">
    <source>
        <dbReference type="ARBA" id="ARBA00009013"/>
    </source>
</evidence>
<dbReference type="GO" id="GO:0043856">
    <property type="term" value="F:anti-sigma factor antagonist activity"/>
    <property type="evidence" value="ECO:0007669"/>
    <property type="project" value="InterPro"/>
</dbReference>
<accession>A0A2T6BNN1</accession>
<evidence type="ECO:0000313" key="4">
    <source>
        <dbReference type="EMBL" id="PTX57688.1"/>
    </source>
</evidence>
<dbReference type="InterPro" id="IPR002645">
    <property type="entry name" value="STAS_dom"/>
</dbReference>
<dbReference type="SUPFAM" id="SSF52091">
    <property type="entry name" value="SpoIIaa-like"/>
    <property type="match status" value="1"/>
</dbReference>
<dbReference type="RefSeq" id="WP_107845764.1">
    <property type="nucleotide sequence ID" value="NZ_QBKS01000001.1"/>
</dbReference>
<comment type="caution">
    <text evidence="4">The sequence shown here is derived from an EMBL/GenBank/DDBJ whole genome shotgun (WGS) entry which is preliminary data.</text>
</comment>
<organism evidence="4 5">
    <name type="scientific">Litoreibacter ponti</name>
    <dbReference type="NCBI Taxonomy" id="1510457"/>
    <lineage>
        <taxon>Bacteria</taxon>
        <taxon>Pseudomonadati</taxon>
        <taxon>Pseudomonadota</taxon>
        <taxon>Alphaproteobacteria</taxon>
        <taxon>Rhodobacterales</taxon>
        <taxon>Roseobacteraceae</taxon>
        <taxon>Litoreibacter</taxon>
    </lineage>
</organism>
<dbReference type="AlphaFoldDB" id="A0A2T6BNN1"/>
<dbReference type="Pfam" id="PF01740">
    <property type="entry name" value="STAS"/>
    <property type="match status" value="1"/>
</dbReference>
<sequence length="116" mass="12545">MLSARKDGSVLILEVDENRIDAASAIHLKDEFRAAVADHDGRVVMDLRSVNFMDSSGLGAMVAALKLLGGRKLELCTLTPTVDKVFKLTRMDKVFMLHTDMATALSHDGSKGQDAA</sequence>
<proteinExistence type="inferred from homology"/>
<dbReference type="Gene3D" id="3.30.750.24">
    <property type="entry name" value="STAS domain"/>
    <property type="match status" value="1"/>
</dbReference>
<dbReference type="OrthoDB" id="9796076at2"/>